<sequence>MTACFDSRIRFIMFKVEFHLVTQSRLSFRSGIPICSCVDSSLCVAVVLLWKNSTIALTLSTAGWITFRVFLTIILIVCARHG</sequence>
<keyword evidence="1" id="KW-0812">Transmembrane</keyword>
<dbReference type="AlphaFoldDB" id="A0A0K2U6B1"/>
<proteinExistence type="predicted"/>
<keyword evidence="1" id="KW-1133">Transmembrane helix</keyword>
<reference evidence="2" key="1">
    <citation type="submission" date="2014-05" db="EMBL/GenBank/DDBJ databases">
        <authorList>
            <person name="Chronopoulou M."/>
        </authorList>
    </citation>
    <scope>NUCLEOTIDE SEQUENCE</scope>
    <source>
        <tissue evidence="2">Whole organism</tissue>
    </source>
</reference>
<evidence type="ECO:0000313" key="2">
    <source>
        <dbReference type="EMBL" id="CDW33768.1"/>
    </source>
</evidence>
<evidence type="ECO:0000256" key="1">
    <source>
        <dbReference type="SAM" id="Phobius"/>
    </source>
</evidence>
<feature type="transmembrane region" description="Helical" evidence="1">
    <location>
        <begin position="56"/>
        <end position="79"/>
    </location>
</feature>
<keyword evidence="1" id="KW-0472">Membrane</keyword>
<dbReference type="EMBL" id="HACA01016407">
    <property type="protein sequence ID" value="CDW33768.1"/>
    <property type="molecule type" value="Transcribed_RNA"/>
</dbReference>
<protein>
    <submittedName>
        <fullName evidence="2">Uncharacterized protein</fullName>
    </submittedName>
</protein>
<organism evidence="2">
    <name type="scientific">Lepeophtheirus salmonis</name>
    <name type="common">Salmon louse</name>
    <name type="synonym">Caligus salmonis</name>
    <dbReference type="NCBI Taxonomy" id="72036"/>
    <lineage>
        <taxon>Eukaryota</taxon>
        <taxon>Metazoa</taxon>
        <taxon>Ecdysozoa</taxon>
        <taxon>Arthropoda</taxon>
        <taxon>Crustacea</taxon>
        <taxon>Multicrustacea</taxon>
        <taxon>Hexanauplia</taxon>
        <taxon>Copepoda</taxon>
        <taxon>Siphonostomatoida</taxon>
        <taxon>Caligidae</taxon>
        <taxon>Lepeophtheirus</taxon>
    </lineage>
</organism>
<feature type="transmembrane region" description="Helical" evidence="1">
    <location>
        <begin position="31"/>
        <end position="50"/>
    </location>
</feature>
<accession>A0A0K2U6B1</accession>
<name>A0A0K2U6B1_LEPSM</name>